<dbReference type="GO" id="GO:0005615">
    <property type="term" value="C:extracellular space"/>
    <property type="evidence" value="ECO:0007669"/>
    <property type="project" value="TreeGrafter"/>
</dbReference>
<dbReference type="InterPro" id="IPR016187">
    <property type="entry name" value="CTDL_fold"/>
</dbReference>
<comment type="caution">
    <text evidence="7">The sequence shown here is derived from an EMBL/GenBank/DDBJ whole genome shotgun (WGS) entry which is preliminary data.</text>
</comment>
<feature type="chain" id="PRO_5035844241" evidence="5">
    <location>
        <begin position="21"/>
        <end position="179"/>
    </location>
</feature>
<sequence>MRSACVCVSLLVMMMTVSLALPADTDTDSAEPVPLTPGAAYTHYPSVRRQYRLEYRAADWHTARRRCRRQGAQLAVPETQEQFDILQRIVRAMHYPNVTGTDYKLMAWVGVSSLDDYSVWRNVYGKNIMETNFHTWSGDNGKTSDNPREPHCAGVDATNAGLRDWWCHRPLVYICEIRV</sequence>
<keyword evidence="8" id="KW-1185">Reference proteome</keyword>
<evidence type="ECO:0000256" key="4">
    <source>
        <dbReference type="ARBA" id="ARBA00022734"/>
    </source>
</evidence>
<name>A0A8S4G4N5_PLUXY</name>
<keyword evidence="4" id="KW-0430">Lectin</keyword>
<dbReference type="PROSITE" id="PS50041">
    <property type="entry name" value="C_TYPE_LECTIN_2"/>
    <property type="match status" value="1"/>
</dbReference>
<feature type="domain" description="C-type lectin" evidence="6">
    <location>
        <begin position="51"/>
        <end position="176"/>
    </location>
</feature>
<evidence type="ECO:0000259" key="6">
    <source>
        <dbReference type="PROSITE" id="PS50041"/>
    </source>
</evidence>
<proteinExistence type="predicted"/>
<dbReference type="SUPFAM" id="SSF56436">
    <property type="entry name" value="C-type lectin-like"/>
    <property type="match status" value="1"/>
</dbReference>
<dbReference type="CDD" id="cd00037">
    <property type="entry name" value="CLECT"/>
    <property type="match status" value="1"/>
</dbReference>
<accession>A0A8S4G4N5</accession>
<evidence type="ECO:0000256" key="3">
    <source>
        <dbReference type="ARBA" id="ARBA00022729"/>
    </source>
</evidence>
<comment type="subcellular location">
    <subcellularLocation>
        <location evidence="1">Secreted</location>
    </subcellularLocation>
</comment>
<dbReference type="Gene3D" id="3.10.100.10">
    <property type="entry name" value="Mannose-Binding Protein A, subunit A"/>
    <property type="match status" value="1"/>
</dbReference>
<reference evidence="7" key="1">
    <citation type="submission" date="2020-11" db="EMBL/GenBank/DDBJ databases">
        <authorList>
            <person name="Whiteford S."/>
        </authorList>
    </citation>
    <scope>NUCLEOTIDE SEQUENCE</scope>
</reference>
<dbReference type="Pfam" id="PF00059">
    <property type="entry name" value="Lectin_C"/>
    <property type="match status" value="1"/>
</dbReference>
<dbReference type="GO" id="GO:0008083">
    <property type="term" value="F:growth factor activity"/>
    <property type="evidence" value="ECO:0007669"/>
    <property type="project" value="TreeGrafter"/>
</dbReference>
<dbReference type="InterPro" id="IPR016186">
    <property type="entry name" value="C-type_lectin-like/link_sf"/>
</dbReference>
<evidence type="ECO:0000256" key="2">
    <source>
        <dbReference type="ARBA" id="ARBA00022525"/>
    </source>
</evidence>
<dbReference type="PANTHER" id="PTHR22799">
    <property type="entry name" value="TETRANECTIN-RELATED"/>
    <property type="match status" value="1"/>
</dbReference>
<evidence type="ECO:0000256" key="1">
    <source>
        <dbReference type="ARBA" id="ARBA00004613"/>
    </source>
</evidence>
<dbReference type="InterPro" id="IPR051663">
    <property type="entry name" value="CLec_Tetranectin-domain"/>
</dbReference>
<evidence type="ECO:0000313" key="7">
    <source>
        <dbReference type="EMBL" id="CAG9135456.1"/>
    </source>
</evidence>
<evidence type="ECO:0000313" key="8">
    <source>
        <dbReference type="Proteomes" id="UP000653454"/>
    </source>
</evidence>
<dbReference type="SMART" id="SM00034">
    <property type="entry name" value="CLECT"/>
    <property type="match status" value="1"/>
</dbReference>
<keyword evidence="3 5" id="KW-0732">Signal</keyword>
<gene>
    <name evidence="7" type="ORF">PLXY2_LOCUS13717</name>
</gene>
<dbReference type="EMBL" id="CAJHNJ030000104">
    <property type="protein sequence ID" value="CAG9135456.1"/>
    <property type="molecule type" value="Genomic_DNA"/>
</dbReference>
<dbReference type="Proteomes" id="UP000653454">
    <property type="component" value="Unassembled WGS sequence"/>
</dbReference>
<dbReference type="GO" id="GO:0030246">
    <property type="term" value="F:carbohydrate binding"/>
    <property type="evidence" value="ECO:0007669"/>
    <property type="project" value="UniProtKB-KW"/>
</dbReference>
<dbReference type="PANTHER" id="PTHR22799:SF1">
    <property type="entry name" value="C-TYPE LECTIN DOMAIN FAMILY 11 MEMBER A"/>
    <property type="match status" value="1"/>
</dbReference>
<organism evidence="7 8">
    <name type="scientific">Plutella xylostella</name>
    <name type="common">Diamondback moth</name>
    <name type="synonym">Plutella maculipennis</name>
    <dbReference type="NCBI Taxonomy" id="51655"/>
    <lineage>
        <taxon>Eukaryota</taxon>
        <taxon>Metazoa</taxon>
        <taxon>Ecdysozoa</taxon>
        <taxon>Arthropoda</taxon>
        <taxon>Hexapoda</taxon>
        <taxon>Insecta</taxon>
        <taxon>Pterygota</taxon>
        <taxon>Neoptera</taxon>
        <taxon>Endopterygota</taxon>
        <taxon>Lepidoptera</taxon>
        <taxon>Glossata</taxon>
        <taxon>Ditrysia</taxon>
        <taxon>Yponomeutoidea</taxon>
        <taxon>Plutellidae</taxon>
        <taxon>Plutella</taxon>
    </lineage>
</organism>
<dbReference type="InterPro" id="IPR001304">
    <property type="entry name" value="C-type_lectin-like"/>
</dbReference>
<feature type="signal peptide" evidence="5">
    <location>
        <begin position="1"/>
        <end position="20"/>
    </location>
</feature>
<protein>
    <submittedName>
        <fullName evidence="7">(diamondback moth) hypothetical protein</fullName>
    </submittedName>
</protein>
<dbReference type="AlphaFoldDB" id="A0A8S4G4N5"/>
<keyword evidence="2" id="KW-0964">Secreted</keyword>
<evidence type="ECO:0000256" key="5">
    <source>
        <dbReference type="SAM" id="SignalP"/>
    </source>
</evidence>